<evidence type="ECO:0000313" key="3">
    <source>
        <dbReference type="EMBL" id="KAF0469063.1"/>
    </source>
</evidence>
<feature type="compositionally biased region" description="Low complexity" evidence="1">
    <location>
        <begin position="363"/>
        <end position="377"/>
    </location>
</feature>
<dbReference type="OrthoDB" id="2384193at2759"/>
<organism evidence="3 4">
    <name type="scientific">Gigaspora margarita</name>
    <dbReference type="NCBI Taxonomy" id="4874"/>
    <lineage>
        <taxon>Eukaryota</taxon>
        <taxon>Fungi</taxon>
        <taxon>Fungi incertae sedis</taxon>
        <taxon>Mucoromycota</taxon>
        <taxon>Glomeromycotina</taxon>
        <taxon>Glomeromycetes</taxon>
        <taxon>Diversisporales</taxon>
        <taxon>Gigasporaceae</taxon>
        <taxon>Gigaspora</taxon>
    </lineage>
</organism>
<keyword evidence="2" id="KW-0472">Membrane</keyword>
<feature type="compositionally biased region" description="Polar residues" evidence="1">
    <location>
        <begin position="429"/>
        <end position="439"/>
    </location>
</feature>
<feature type="transmembrane region" description="Helical" evidence="2">
    <location>
        <begin position="177"/>
        <end position="199"/>
    </location>
</feature>
<comment type="caution">
    <text evidence="3">The sequence shown here is derived from an EMBL/GenBank/DDBJ whole genome shotgun (WGS) entry which is preliminary data.</text>
</comment>
<dbReference type="Proteomes" id="UP000439903">
    <property type="component" value="Unassembled WGS sequence"/>
</dbReference>
<feature type="transmembrane region" description="Helical" evidence="2">
    <location>
        <begin position="146"/>
        <end position="165"/>
    </location>
</feature>
<dbReference type="AlphaFoldDB" id="A0A8H3XIY3"/>
<gene>
    <name evidence="3" type="ORF">F8M41_025655</name>
</gene>
<keyword evidence="2" id="KW-0812">Transmembrane</keyword>
<feature type="transmembrane region" description="Helical" evidence="2">
    <location>
        <begin position="220"/>
        <end position="242"/>
    </location>
</feature>
<feature type="region of interest" description="Disordered" evidence="1">
    <location>
        <begin position="360"/>
        <end position="381"/>
    </location>
</feature>
<evidence type="ECO:0000256" key="1">
    <source>
        <dbReference type="SAM" id="MobiDB-lite"/>
    </source>
</evidence>
<protein>
    <recommendedName>
        <fullName evidence="5">Transmembrane protein</fullName>
    </recommendedName>
</protein>
<keyword evidence="4" id="KW-1185">Reference proteome</keyword>
<feature type="transmembrane region" description="Helical" evidence="2">
    <location>
        <begin position="46"/>
        <end position="70"/>
    </location>
</feature>
<reference evidence="3 4" key="1">
    <citation type="journal article" date="2019" name="Environ. Microbiol.">
        <title>At the nexus of three kingdoms: the genome of the mycorrhizal fungus Gigaspora margarita provides insights into plant, endobacterial and fungal interactions.</title>
        <authorList>
            <person name="Venice F."/>
            <person name="Ghignone S."/>
            <person name="Salvioli di Fossalunga A."/>
            <person name="Amselem J."/>
            <person name="Novero M."/>
            <person name="Xianan X."/>
            <person name="Sedzielewska Toro K."/>
            <person name="Morin E."/>
            <person name="Lipzen A."/>
            <person name="Grigoriev I.V."/>
            <person name="Henrissat B."/>
            <person name="Martin F.M."/>
            <person name="Bonfante P."/>
        </authorList>
    </citation>
    <scope>NUCLEOTIDE SEQUENCE [LARGE SCALE GENOMIC DNA]</scope>
    <source>
        <strain evidence="3 4">BEG34</strain>
    </source>
</reference>
<feature type="transmembrane region" description="Helical" evidence="2">
    <location>
        <begin position="262"/>
        <end position="283"/>
    </location>
</feature>
<feature type="transmembrane region" description="Helical" evidence="2">
    <location>
        <begin position="6"/>
        <end position="25"/>
    </location>
</feature>
<name>A0A8H3XIY3_GIGMA</name>
<sequence>MSDYTFLERSIHDVYVWIWFIFHVWRCDRFAALKWHRIRSLELKSYITIFILLALPLGSFYDIILTKIIYSGGLYLFPNIFPNLIIQKIPDFLPAENNHWISPISYTLMVEFSFQIAILFLLQCFWNYLSNSIVKLSFMSRFEFKLYIFLGVISVIMFPVIQVIFGNVVTLREAVPQLVYGAQLIFLTVLGIQTHYRFINLIERSYDDKNAPHIITKIRYFIDMNKVLTLTLFVTGASFLLLGSDVLIKSRPITNSKIASDILVAHMNFAAIIEWLVLILIFYPRKGFVGTEAGGNSLNSIKQYSNNSIRDSYIHLNSFSDNNNTDRYIESDKYSSPNEFSLNESTISASQMLPAVPAPVASPPNSISSNSAPSIAPKTQLKRNISLSKDGRMVYGDTKPLGKVGGSEFVAVEKADPSDVPYYLEKSSLETTSQQSSKSNDQDTVKSTKERILVLQRSQDEFNALRMKSQHSSLLNDRDGSVSSSAMRSQQSFLLSDGDRSVSSSIMRSQNSVLLNNENKSASNSINILNEDLQVPSALPHIKRNSETASYMKRNSETVSYEGSDDGYFYAM</sequence>
<feature type="region of interest" description="Disordered" evidence="1">
    <location>
        <begin position="427"/>
        <end position="448"/>
    </location>
</feature>
<proteinExistence type="predicted"/>
<keyword evidence="2" id="KW-1133">Transmembrane helix</keyword>
<evidence type="ECO:0000256" key="2">
    <source>
        <dbReference type="SAM" id="Phobius"/>
    </source>
</evidence>
<feature type="transmembrane region" description="Helical" evidence="2">
    <location>
        <begin position="104"/>
        <end position="126"/>
    </location>
</feature>
<accession>A0A8H3XIY3</accession>
<evidence type="ECO:0008006" key="5">
    <source>
        <dbReference type="Google" id="ProtNLM"/>
    </source>
</evidence>
<evidence type="ECO:0000313" key="4">
    <source>
        <dbReference type="Proteomes" id="UP000439903"/>
    </source>
</evidence>
<dbReference type="EMBL" id="WTPW01000927">
    <property type="protein sequence ID" value="KAF0469063.1"/>
    <property type="molecule type" value="Genomic_DNA"/>
</dbReference>